<proteinExistence type="inferred from homology"/>
<sequence length="196" mass="21767">MNLIPTVIETTNRGERAYDIYSRLLKDRIIMLGSAIDDNVANAIVSQLLFLEAEDPEKDIYLYINSPGGSVTAGMAIYDTMQFIKPDVQTICIGMAASMGSFLLTAGTKGKRFALPNAEIMIHQPLGGAQGQATEIEIAAKHILKTREKLNRILAERTGQPIEVIEKDTDRDNYMSAERALEYGIIDKIMERNETK</sequence>
<feature type="active site" evidence="8">
    <location>
        <position position="98"/>
    </location>
</feature>
<dbReference type="InterPro" id="IPR023562">
    <property type="entry name" value="ClpP/TepA"/>
</dbReference>
<keyword evidence="5 7" id="KW-0720">Serine protease</keyword>
<comment type="subcellular location">
    <subcellularLocation>
        <location evidence="7">Cytoplasm</location>
    </subcellularLocation>
</comment>
<dbReference type="EC" id="3.4.21.92" evidence="7 10"/>
<dbReference type="PANTHER" id="PTHR10381:SF70">
    <property type="entry name" value="ATP-DEPENDENT CLP PROTEASE PROTEOLYTIC SUBUNIT"/>
    <property type="match status" value="1"/>
</dbReference>
<dbReference type="PANTHER" id="PTHR10381">
    <property type="entry name" value="ATP-DEPENDENT CLP PROTEASE PROTEOLYTIC SUBUNIT"/>
    <property type="match status" value="1"/>
</dbReference>
<dbReference type="GO" id="GO:0006515">
    <property type="term" value="P:protein quality control for misfolded or incompletely synthesized proteins"/>
    <property type="evidence" value="ECO:0007669"/>
    <property type="project" value="TreeGrafter"/>
</dbReference>
<dbReference type="GO" id="GO:0004176">
    <property type="term" value="F:ATP-dependent peptidase activity"/>
    <property type="evidence" value="ECO:0007669"/>
    <property type="project" value="InterPro"/>
</dbReference>
<feature type="active site" description="Nucleophile" evidence="7">
    <location>
        <position position="98"/>
    </location>
</feature>
<evidence type="ECO:0000313" key="14">
    <source>
        <dbReference type="Proteomes" id="UP000288623"/>
    </source>
</evidence>
<name>A0A433RRM8_9BACL</name>
<evidence type="ECO:0000256" key="3">
    <source>
        <dbReference type="ARBA" id="ARBA00022670"/>
    </source>
</evidence>
<dbReference type="Gene3D" id="3.90.226.10">
    <property type="entry name" value="2-enoyl-CoA Hydratase, Chain A, domain 1"/>
    <property type="match status" value="1"/>
</dbReference>
<dbReference type="AlphaFoldDB" id="A0A433RRM8"/>
<dbReference type="PROSITE" id="PS00381">
    <property type="entry name" value="CLP_PROTEASE_SER"/>
    <property type="match status" value="1"/>
</dbReference>
<keyword evidence="14" id="KW-1185">Reference proteome</keyword>
<dbReference type="SUPFAM" id="SSF52096">
    <property type="entry name" value="ClpP/crotonase"/>
    <property type="match status" value="1"/>
</dbReference>
<comment type="subunit">
    <text evidence="7">Fourteen ClpP subunits assemble into 2 heptameric rings which stack back to back to give a disk-like structure with a central cavity, resembling the structure of eukaryotic proteasomes.</text>
</comment>
<dbReference type="InterPro" id="IPR018215">
    <property type="entry name" value="ClpP_Ser_AS"/>
</dbReference>
<dbReference type="CDD" id="cd07017">
    <property type="entry name" value="S14_ClpP_2"/>
    <property type="match status" value="1"/>
</dbReference>
<dbReference type="PRINTS" id="PR00127">
    <property type="entry name" value="CLPPROTEASEP"/>
</dbReference>
<dbReference type="GO" id="GO:0051117">
    <property type="term" value="F:ATPase binding"/>
    <property type="evidence" value="ECO:0007669"/>
    <property type="project" value="TreeGrafter"/>
</dbReference>
<dbReference type="NCBIfam" id="NF009205">
    <property type="entry name" value="PRK12553.1"/>
    <property type="match status" value="1"/>
</dbReference>
<dbReference type="InterPro" id="IPR029045">
    <property type="entry name" value="ClpP/crotonase-like_dom_sf"/>
</dbReference>
<dbReference type="GO" id="GO:0042802">
    <property type="term" value="F:identical protein binding"/>
    <property type="evidence" value="ECO:0007669"/>
    <property type="project" value="UniProtKB-ARBA"/>
</dbReference>
<evidence type="ECO:0000256" key="5">
    <source>
        <dbReference type="ARBA" id="ARBA00022825"/>
    </source>
</evidence>
<dbReference type="InterPro" id="IPR033135">
    <property type="entry name" value="ClpP_His_AS"/>
</dbReference>
<evidence type="ECO:0000256" key="9">
    <source>
        <dbReference type="PROSITE-ProRule" id="PRU10086"/>
    </source>
</evidence>
<evidence type="ECO:0000256" key="10">
    <source>
        <dbReference type="RuleBase" id="RU000549"/>
    </source>
</evidence>
<comment type="catalytic activity">
    <reaction evidence="6 7 9">
        <text>Hydrolysis of proteins to small peptides in the presence of ATP and magnesium. alpha-casein is the usual test substrate. In the absence of ATP, only oligopeptides shorter than five residues are hydrolyzed (such as succinyl-Leu-Tyr-|-NHMec, and Leu-Tyr-Leu-|-Tyr-Trp, in which cleavage of the -Tyr-|-Leu- and -Tyr-|-Trp bonds also occurs).</text>
        <dbReference type="EC" id="3.4.21.92"/>
    </reaction>
</comment>
<comment type="function">
    <text evidence="7 11">Cleaves peptides in various proteins in a process that requires ATP hydrolysis. Has a chymotrypsin-like activity. Plays a major role in the degradation of misfolded proteins.</text>
</comment>
<keyword evidence="3 7" id="KW-0645">Protease</keyword>
<dbReference type="GO" id="GO:0004252">
    <property type="term" value="F:serine-type endopeptidase activity"/>
    <property type="evidence" value="ECO:0007669"/>
    <property type="project" value="UniProtKB-UniRule"/>
</dbReference>
<dbReference type="NCBIfam" id="TIGR00493">
    <property type="entry name" value="clpP"/>
    <property type="match status" value="1"/>
</dbReference>
<keyword evidence="2 7" id="KW-0963">Cytoplasm</keyword>
<evidence type="ECO:0000256" key="7">
    <source>
        <dbReference type="HAMAP-Rule" id="MF_00444"/>
    </source>
</evidence>
<comment type="similarity">
    <text evidence="1 7 12">Belongs to the peptidase S14 family.</text>
</comment>
<dbReference type="PROSITE" id="PS00382">
    <property type="entry name" value="CLP_PROTEASE_HIS"/>
    <property type="match status" value="1"/>
</dbReference>
<evidence type="ECO:0000256" key="6">
    <source>
        <dbReference type="ARBA" id="ARBA00034021"/>
    </source>
</evidence>
<dbReference type="EMBL" id="JTFC01000033">
    <property type="protein sequence ID" value="RUS53843.1"/>
    <property type="molecule type" value="Genomic_DNA"/>
</dbReference>
<evidence type="ECO:0000256" key="8">
    <source>
        <dbReference type="PROSITE-ProRule" id="PRU10085"/>
    </source>
</evidence>
<dbReference type="RefSeq" id="WP_126991271.1">
    <property type="nucleotide sequence ID" value="NZ_JTFC01000033.1"/>
</dbReference>
<evidence type="ECO:0000256" key="4">
    <source>
        <dbReference type="ARBA" id="ARBA00022801"/>
    </source>
</evidence>
<comment type="caution">
    <text evidence="13">The sequence shown here is derived from an EMBL/GenBank/DDBJ whole genome shotgun (WGS) entry which is preliminary data.</text>
</comment>
<evidence type="ECO:0000313" key="13">
    <source>
        <dbReference type="EMBL" id="RUS53843.1"/>
    </source>
</evidence>
<dbReference type="GO" id="GO:0009368">
    <property type="term" value="C:endopeptidase Clp complex"/>
    <property type="evidence" value="ECO:0007669"/>
    <property type="project" value="TreeGrafter"/>
</dbReference>
<dbReference type="FunFam" id="3.90.226.10:FF:000001">
    <property type="entry name" value="ATP-dependent Clp protease proteolytic subunit"/>
    <property type="match status" value="1"/>
</dbReference>
<dbReference type="HAMAP" id="MF_00444">
    <property type="entry name" value="ClpP"/>
    <property type="match status" value="1"/>
</dbReference>
<dbReference type="NCBIfam" id="NF001368">
    <property type="entry name" value="PRK00277.1"/>
    <property type="match status" value="1"/>
</dbReference>
<evidence type="ECO:0000256" key="1">
    <source>
        <dbReference type="ARBA" id="ARBA00007039"/>
    </source>
</evidence>
<dbReference type="OrthoDB" id="9802800at2"/>
<keyword evidence="4 7" id="KW-0378">Hydrolase</keyword>
<evidence type="ECO:0000256" key="2">
    <source>
        <dbReference type="ARBA" id="ARBA00022490"/>
    </source>
</evidence>
<dbReference type="InterPro" id="IPR001907">
    <property type="entry name" value="ClpP"/>
</dbReference>
<accession>A0A433RRM8</accession>
<dbReference type="GO" id="GO:0005737">
    <property type="term" value="C:cytoplasm"/>
    <property type="evidence" value="ECO:0007669"/>
    <property type="project" value="UniProtKB-SubCell"/>
</dbReference>
<evidence type="ECO:0000256" key="11">
    <source>
        <dbReference type="RuleBase" id="RU000550"/>
    </source>
</evidence>
<protein>
    <recommendedName>
        <fullName evidence="7 12">ATP-dependent Clp protease proteolytic subunit</fullName>
        <ecNumber evidence="7 10">3.4.21.92</ecNumber>
    </recommendedName>
    <alternativeName>
        <fullName evidence="7">Endopeptidase Clp</fullName>
    </alternativeName>
</protein>
<organism evidence="13 14">
    <name type="scientific">Candidatus Kurthia intestinigallinarum</name>
    <dbReference type="NCBI Taxonomy" id="1562256"/>
    <lineage>
        <taxon>Bacteria</taxon>
        <taxon>Bacillati</taxon>
        <taxon>Bacillota</taxon>
        <taxon>Bacilli</taxon>
        <taxon>Bacillales</taxon>
        <taxon>Caryophanaceae</taxon>
        <taxon>Kurthia</taxon>
    </lineage>
</organism>
<dbReference type="Pfam" id="PF00574">
    <property type="entry name" value="CLP_protease"/>
    <property type="match status" value="1"/>
</dbReference>
<gene>
    <name evidence="7" type="primary">clpP</name>
    <name evidence="13" type="ORF">QI30_14185</name>
</gene>
<reference evidence="13 14" key="1">
    <citation type="submission" date="2014-11" db="EMBL/GenBank/DDBJ databases">
        <title>Genome sequence and analysis of novel Kurthia sp.</title>
        <authorList>
            <person name="Lawson J.N."/>
            <person name="Gonzalez J.E."/>
            <person name="Rinauldi L."/>
            <person name="Xuan Z."/>
            <person name="Firman A."/>
            <person name="Shaddox L."/>
            <person name="Trudeau A."/>
            <person name="Shah S."/>
            <person name="Reiman D."/>
        </authorList>
    </citation>
    <scope>NUCLEOTIDE SEQUENCE [LARGE SCALE GENOMIC DNA]</scope>
    <source>
        <strain evidence="13 14">3B1D</strain>
    </source>
</reference>
<evidence type="ECO:0000256" key="12">
    <source>
        <dbReference type="RuleBase" id="RU003567"/>
    </source>
</evidence>
<feature type="active site" evidence="7 9">
    <location>
        <position position="123"/>
    </location>
</feature>
<dbReference type="Proteomes" id="UP000288623">
    <property type="component" value="Unassembled WGS sequence"/>
</dbReference>